<keyword evidence="2" id="KW-0032">Aminotransferase</keyword>
<dbReference type="PANTHER" id="PTHR43807:SF20">
    <property type="entry name" value="FI04487P"/>
    <property type="match status" value="1"/>
</dbReference>
<dbReference type="PANTHER" id="PTHR43807">
    <property type="entry name" value="FI04487P"/>
    <property type="match status" value="1"/>
</dbReference>
<evidence type="ECO:0000259" key="5">
    <source>
        <dbReference type="Pfam" id="PF00155"/>
    </source>
</evidence>
<dbReference type="EMBL" id="KK102155">
    <property type="protein sequence ID" value="KIY98525.1"/>
    <property type="molecule type" value="Genomic_DNA"/>
</dbReference>
<dbReference type="InterPro" id="IPR015422">
    <property type="entry name" value="PyrdxlP-dep_Trfase_small"/>
</dbReference>
<dbReference type="SUPFAM" id="SSF53383">
    <property type="entry name" value="PLP-dependent transferases"/>
    <property type="match status" value="1"/>
</dbReference>
<reference evidence="6 7" key="1">
    <citation type="journal article" date="2013" name="BMC Genomics">
        <title>Reconstruction of the lipid metabolism for the microalga Monoraphidium neglectum from its genome sequence reveals characteristics suitable for biofuel production.</title>
        <authorList>
            <person name="Bogen C."/>
            <person name="Al-Dilaimi A."/>
            <person name="Albersmeier A."/>
            <person name="Wichmann J."/>
            <person name="Grundmann M."/>
            <person name="Rupp O."/>
            <person name="Lauersen K.J."/>
            <person name="Blifernez-Klassen O."/>
            <person name="Kalinowski J."/>
            <person name="Goesmann A."/>
            <person name="Mussgnug J.H."/>
            <person name="Kruse O."/>
        </authorList>
    </citation>
    <scope>NUCLEOTIDE SEQUENCE [LARGE SCALE GENOMIC DNA]</scope>
    <source>
        <strain evidence="6 7">SAG 48.87</strain>
    </source>
</reference>
<organism evidence="6 7">
    <name type="scientific">Monoraphidium neglectum</name>
    <dbReference type="NCBI Taxonomy" id="145388"/>
    <lineage>
        <taxon>Eukaryota</taxon>
        <taxon>Viridiplantae</taxon>
        <taxon>Chlorophyta</taxon>
        <taxon>core chlorophytes</taxon>
        <taxon>Chlorophyceae</taxon>
        <taxon>CS clade</taxon>
        <taxon>Sphaeropleales</taxon>
        <taxon>Selenastraceae</taxon>
        <taxon>Monoraphidium</taxon>
    </lineage>
</organism>
<gene>
    <name evidence="6" type="ORF">MNEG_9439</name>
</gene>
<dbReference type="RefSeq" id="XP_013897545.1">
    <property type="nucleotide sequence ID" value="XM_014042091.1"/>
</dbReference>
<dbReference type="Gene3D" id="3.90.1150.10">
    <property type="entry name" value="Aspartate Aminotransferase, domain 1"/>
    <property type="match status" value="1"/>
</dbReference>
<dbReference type="Gene3D" id="3.40.640.10">
    <property type="entry name" value="Type I PLP-dependent aspartate aminotransferase-like (Major domain)"/>
    <property type="match status" value="1"/>
</dbReference>
<dbReference type="Proteomes" id="UP000054498">
    <property type="component" value="Unassembled WGS sequence"/>
</dbReference>
<dbReference type="AlphaFoldDB" id="A0A0D2MW36"/>
<keyword evidence="4" id="KW-0663">Pyridoxal phosphate</keyword>
<evidence type="ECO:0000313" key="7">
    <source>
        <dbReference type="Proteomes" id="UP000054498"/>
    </source>
</evidence>
<evidence type="ECO:0000256" key="4">
    <source>
        <dbReference type="ARBA" id="ARBA00022898"/>
    </source>
</evidence>
<evidence type="ECO:0000256" key="2">
    <source>
        <dbReference type="ARBA" id="ARBA00022576"/>
    </source>
</evidence>
<feature type="domain" description="Aminotransferase class I/classII large" evidence="5">
    <location>
        <begin position="24"/>
        <end position="109"/>
    </location>
</feature>
<dbReference type="GO" id="GO:0005737">
    <property type="term" value="C:cytoplasm"/>
    <property type="evidence" value="ECO:0007669"/>
    <property type="project" value="TreeGrafter"/>
</dbReference>
<dbReference type="InterPro" id="IPR004839">
    <property type="entry name" value="Aminotransferase_I/II_large"/>
</dbReference>
<name>A0A0D2MW36_9CHLO</name>
<dbReference type="InterPro" id="IPR015424">
    <property type="entry name" value="PyrdxlP-dep_Trfase"/>
</dbReference>
<evidence type="ECO:0000313" key="6">
    <source>
        <dbReference type="EMBL" id="KIY98525.1"/>
    </source>
</evidence>
<evidence type="ECO:0000256" key="1">
    <source>
        <dbReference type="ARBA" id="ARBA00001933"/>
    </source>
</evidence>
<dbReference type="Pfam" id="PF00155">
    <property type="entry name" value="Aminotran_1_2"/>
    <property type="match status" value="1"/>
</dbReference>
<keyword evidence="3" id="KW-0808">Transferase</keyword>
<dbReference type="OrthoDB" id="2414662at2759"/>
<dbReference type="STRING" id="145388.A0A0D2MW36"/>
<dbReference type="InterPro" id="IPR051326">
    <property type="entry name" value="Kynurenine-oxoglutarate_AT"/>
</dbReference>
<dbReference type="GeneID" id="25742314"/>
<dbReference type="InterPro" id="IPR015421">
    <property type="entry name" value="PyrdxlP-dep_Trfase_major"/>
</dbReference>
<accession>A0A0D2MW36</accession>
<dbReference type="KEGG" id="mng:MNEG_9439"/>
<comment type="cofactor">
    <cofactor evidence="1">
        <name>pyridoxal 5'-phosphate</name>
        <dbReference type="ChEBI" id="CHEBI:597326"/>
    </cofactor>
</comment>
<dbReference type="GO" id="GO:0030170">
    <property type="term" value="F:pyridoxal phosphate binding"/>
    <property type="evidence" value="ECO:0007669"/>
    <property type="project" value="InterPro"/>
</dbReference>
<dbReference type="GO" id="GO:0016212">
    <property type="term" value="F:kynurenine-oxoglutarate transaminase activity"/>
    <property type="evidence" value="ECO:0007669"/>
    <property type="project" value="TreeGrafter"/>
</dbReference>
<protein>
    <recommendedName>
        <fullName evidence="5">Aminotransferase class I/classII large domain-containing protein</fullName>
    </recommendedName>
</protein>
<proteinExistence type="predicted"/>
<keyword evidence="7" id="KW-1185">Reference proteome</keyword>
<sequence>MPDLHVATRVCQVMSKLAVAHQSVNLGQGFPDEEGPLSMKAAAADALTAHHNQYPPMMGVPELRKAVAQHSVREQDIPCDWATETLVTVGATEGIAAAFMGLCNPGDEVGGLLERQLHAVWVHSTPVP</sequence>
<evidence type="ECO:0000256" key="3">
    <source>
        <dbReference type="ARBA" id="ARBA00022679"/>
    </source>
</evidence>